<feature type="region of interest" description="Disordered" evidence="1">
    <location>
        <begin position="1"/>
        <end position="56"/>
    </location>
</feature>
<feature type="region of interest" description="Disordered" evidence="1">
    <location>
        <begin position="161"/>
        <end position="180"/>
    </location>
</feature>
<organism evidence="2 3">
    <name type="scientific">Coprinopsis marcescibilis</name>
    <name type="common">Agaric fungus</name>
    <name type="synonym">Psathyrella marcescibilis</name>
    <dbReference type="NCBI Taxonomy" id="230819"/>
    <lineage>
        <taxon>Eukaryota</taxon>
        <taxon>Fungi</taxon>
        <taxon>Dikarya</taxon>
        <taxon>Basidiomycota</taxon>
        <taxon>Agaricomycotina</taxon>
        <taxon>Agaricomycetes</taxon>
        <taxon>Agaricomycetidae</taxon>
        <taxon>Agaricales</taxon>
        <taxon>Agaricineae</taxon>
        <taxon>Psathyrellaceae</taxon>
        <taxon>Coprinopsis</taxon>
    </lineage>
</organism>
<gene>
    <name evidence="2" type="ORF">FA15DRAFT_673896</name>
</gene>
<dbReference type="OrthoDB" id="3030351at2759"/>
<dbReference type="EMBL" id="ML210316">
    <property type="protein sequence ID" value="TFK19989.1"/>
    <property type="molecule type" value="Genomic_DNA"/>
</dbReference>
<keyword evidence="3" id="KW-1185">Reference proteome</keyword>
<evidence type="ECO:0000313" key="2">
    <source>
        <dbReference type="EMBL" id="TFK19989.1"/>
    </source>
</evidence>
<dbReference type="AlphaFoldDB" id="A0A5C3KIB9"/>
<accession>A0A5C3KIB9</accession>
<evidence type="ECO:0000256" key="1">
    <source>
        <dbReference type="SAM" id="MobiDB-lite"/>
    </source>
</evidence>
<proteinExistence type="predicted"/>
<protein>
    <submittedName>
        <fullName evidence="2">Uncharacterized protein</fullName>
    </submittedName>
</protein>
<name>A0A5C3KIB9_COPMA</name>
<feature type="compositionally biased region" description="Polar residues" evidence="1">
    <location>
        <begin position="16"/>
        <end position="29"/>
    </location>
</feature>
<dbReference type="Proteomes" id="UP000307440">
    <property type="component" value="Unassembled WGS sequence"/>
</dbReference>
<reference evidence="2 3" key="1">
    <citation type="journal article" date="2019" name="Nat. Ecol. Evol.">
        <title>Megaphylogeny resolves global patterns of mushroom evolution.</title>
        <authorList>
            <person name="Varga T."/>
            <person name="Krizsan K."/>
            <person name="Foldi C."/>
            <person name="Dima B."/>
            <person name="Sanchez-Garcia M."/>
            <person name="Sanchez-Ramirez S."/>
            <person name="Szollosi G.J."/>
            <person name="Szarkandi J.G."/>
            <person name="Papp V."/>
            <person name="Albert L."/>
            <person name="Andreopoulos W."/>
            <person name="Angelini C."/>
            <person name="Antonin V."/>
            <person name="Barry K.W."/>
            <person name="Bougher N.L."/>
            <person name="Buchanan P."/>
            <person name="Buyck B."/>
            <person name="Bense V."/>
            <person name="Catcheside P."/>
            <person name="Chovatia M."/>
            <person name="Cooper J."/>
            <person name="Damon W."/>
            <person name="Desjardin D."/>
            <person name="Finy P."/>
            <person name="Geml J."/>
            <person name="Haridas S."/>
            <person name="Hughes K."/>
            <person name="Justo A."/>
            <person name="Karasinski D."/>
            <person name="Kautmanova I."/>
            <person name="Kiss B."/>
            <person name="Kocsube S."/>
            <person name="Kotiranta H."/>
            <person name="LaButti K.M."/>
            <person name="Lechner B.E."/>
            <person name="Liimatainen K."/>
            <person name="Lipzen A."/>
            <person name="Lukacs Z."/>
            <person name="Mihaltcheva S."/>
            <person name="Morgado L.N."/>
            <person name="Niskanen T."/>
            <person name="Noordeloos M.E."/>
            <person name="Ohm R.A."/>
            <person name="Ortiz-Santana B."/>
            <person name="Ovrebo C."/>
            <person name="Racz N."/>
            <person name="Riley R."/>
            <person name="Savchenko A."/>
            <person name="Shiryaev A."/>
            <person name="Soop K."/>
            <person name="Spirin V."/>
            <person name="Szebenyi C."/>
            <person name="Tomsovsky M."/>
            <person name="Tulloss R.E."/>
            <person name="Uehling J."/>
            <person name="Grigoriev I.V."/>
            <person name="Vagvolgyi C."/>
            <person name="Papp T."/>
            <person name="Martin F.M."/>
            <person name="Miettinen O."/>
            <person name="Hibbett D.S."/>
            <person name="Nagy L.G."/>
        </authorList>
    </citation>
    <scope>NUCLEOTIDE SEQUENCE [LARGE SCALE GENOMIC DNA]</scope>
    <source>
        <strain evidence="2 3">CBS 121175</strain>
    </source>
</reference>
<evidence type="ECO:0000313" key="3">
    <source>
        <dbReference type="Proteomes" id="UP000307440"/>
    </source>
</evidence>
<sequence length="252" mass="27593">MVDVASLPQRGRSRQLDATSSISMPTTPSAPIRIPSNRRPTNYAPPPSNFTHTVSPDTVFEMSPVTSEFAGPPRPSFSLAQTDRKDSFLYNLPSIGTRQNHTIPGQYNPIGSESGSTLSGSAARHRIVSDPLSIKRGPPTSKSSLALDEYELSFGLTTAQEARTKTSGFSPMRESRDPINQNQKRRLEQLSPGPGLHSVPSPWVFPGRGDAKEDDLAYSQTDPSALEFQRHLLDRIASQTSSRINPVMRSYT</sequence>